<protein>
    <submittedName>
        <fullName evidence="9">HAMP domain-containing protein</fullName>
    </submittedName>
</protein>
<dbReference type="SUPFAM" id="SSF58104">
    <property type="entry name" value="Methyl-accepting chemotaxis protein (MCP) signaling domain"/>
    <property type="match status" value="1"/>
</dbReference>
<comment type="subcellular location">
    <subcellularLocation>
        <location evidence="1">Membrane</location>
    </subcellularLocation>
</comment>
<proteinExistence type="inferred from homology"/>
<feature type="transmembrane region" description="Helical" evidence="6">
    <location>
        <begin position="7"/>
        <end position="29"/>
    </location>
</feature>
<keyword evidence="10" id="KW-1185">Reference proteome</keyword>
<dbReference type="CDD" id="cd11386">
    <property type="entry name" value="MCP_signal"/>
    <property type="match status" value="1"/>
</dbReference>
<evidence type="ECO:0000259" key="8">
    <source>
        <dbReference type="PROSITE" id="PS50885"/>
    </source>
</evidence>
<dbReference type="AlphaFoldDB" id="A0A549TH03"/>
<dbReference type="PANTHER" id="PTHR43531:SF11">
    <property type="entry name" value="METHYL-ACCEPTING CHEMOTAXIS PROTEIN 3"/>
    <property type="match status" value="1"/>
</dbReference>
<dbReference type="GO" id="GO:0016020">
    <property type="term" value="C:membrane"/>
    <property type="evidence" value="ECO:0007669"/>
    <property type="project" value="UniProtKB-SubCell"/>
</dbReference>
<evidence type="ECO:0000256" key="1">
    <source>
        <dbReference type="ARBA" id="ARBA00004370"/>
    </source>
</evidence>
<dbReference type="SMART" id="SM00304">
    <property type="entry name" value="HAMP"/>
    <property type="match status" value="2"/>
</dbReference>
<name>A0A549TH03_9HYPH</name>
<accession>A0A549TH03</accession>
<keyword evidence="6" id="KW-0472">Membrane</keyword>
<evidence type="ECO:0000256" key="4">
    <source>
        <dbReference type="PROSITE-ProRule" id="PRU00284"/>
    </source>
</evidence>
<evidence type="ECO:0000256" key="6">
    <source>
        <dbReference type="SAM" id="Phobius"/>
    </source>
</evidence>
<feature type="domain" description="HAMP" evidence="8">
    <location>
        <begin position="316"/>
        <end position="368"/>
    </location>
</feature>
<dbReference type="PROSITE" id="PS50111">
    <property type="entry name" value="CHEMOTAXIS_TRANSDUC_2"/>
    <property type="match status" value="1"/>
</dbReference>
<feature type="domain" description="HAMP" evidence="8">
    <location>
        <begin position="207"/>
        <end position="260"/>
    </location>
</feature>
<reference evidence="9 10" key="1">
    <citation type="submission" date="2019-07" db="EMBL/GenBank/DDBJ databases">
        <title>Ln-dependent methylotrophs.</title>
        <authorList>
            <person name="Tani A."/>
        </authorList>
    </citation>
    <scope>NUCLEOTIDE SEQUENCE [LARGE SCALE GENOMIC DNA]</scope>
    <source>
        <strain evidence="9 10">SM12</strain>
    </source>
</reference>
<dbReference type="CDD" id="cd06225">
    <property type="entry name" value="HAMP"/>
    <property type="match status" value="1"/>
</dbReference>
<comment type="similarity">
    <text evidence="3">Belongs to the methyl-accepting chemotaxis (MCP) protein family.</text>
</comment>
<dbReference type="Pfam" id="PF00015">
    <property type="entry name" value="MCPsignal"/>
    <property type="match status" value="1"/>
</dbReference>
<dbReference type="Pfam" id="PF18947">
    <property type="entry name" value="HAMP_2"/>
    <property type="match status" value="1"/>
</dbReference>
<organism evidence="9 10">
    <name type="scientific">Rhizobium straminoryzae</name>
    <dbReference type="NCBI Taxonomy" id="1387186"/>
    <lineage>
        <taxon>Bacteria</taxon>
        <taxon>Pseudomonadati</taxon>
        <taxon>Pseudomonadota</taxon>
        <taxon>Alphaproteobacteria</taxon>
        <taxon>Hyphomicrobiales</taxon>
        <taxon>Rhizobiaceae</taxon>
        <taxon>Rhizobium/Agrobacterium group</taxon>
        <taxon>Rhizobium</taxon>
    </lineage>
</organism>
<dbReference type="GO" id="GO:0007165">
    <property type="term" value="P:signal transduction"/>
    <property type="evidence" value="ECO:0007669"/>
    <property type="project" value="UniProtKB-KW"/>
</dbReference>
<feature type="domain" description="Methyl-accepting transducer" evidence="7">
    <location>
        <begin position="373"/>
        <end position="602"/>
    </location>
</feature>
<dbReference type="Pfam" id="PF00672">
    <property type="entry name" value="HAMP"/>
    <property type="match status" value="1"/>
</dbReference>
<dbReference type="FunFam" id="1.10.287.950:FF:000001">
    <property type="entry name" value="Methyl-accepting chemotaxis sensory transducer"/>
    <property type="match status" value="1"/>
</dbReference>
<dbReference type="PANTHER" id="PTHR43531">
    <property type="entry name" value="PROTEIN ICFG"/>
    <property type="match status" value="1"/>
</dbReference>
<keyword evidence="4" id="KW-0807">Transducer</keyword>
<evidence type="ECO:0000256" key="3">
    <source>
        <dbReference type="ARBA" id="ARBA00029447"/>
    </source>
</evidence>
<keyword evidence="2" id="KW-0145">Chemotaxis</keyword>
<evidence type="ECO:0000256" key="2">
    <source>
        <dbReference type="ARBA" id="ARBA00022500"/>
    </source>
</evidence>
<dbReference type="RefSeq" id="WP_142880769.1">
    <property type="nucleotide sequence ID" value="NZ_VJMG01000007.1"/>
</dbReference>
<dbReference type="Gene3D" id="1.10.287.950">
    <property type="entry name" value="Methyl-accepting chemotaxis protein"/>
    <property type="match status" value="1"/>
</dbReference>
<evidence type="ECO:0000313" key="10">
    <source>
        <dbReference type="Proteomes" id="UP000316801"/>
    </source>
</evidence>
<evidence type="ECO:0000259" key="7">
    <source>
        <dbReference type="PROSITE" id="PS50111"/>
    </source>
</evidence>
<feature type="region of interest" description="Disordered" evidence="5">
    <location>
        <begin position="629"/>
        <end position="649"/>
    </location>
</feature>
<dbReference type="SMART" id="SM00283">
    <property type="entry name" value="MA"/>
    <property type="match status" value="1"/>
</dbReference>
<sequence>MKIRGKINLLVGVMGLVALIVGGTALFAISEYSRRIDIYQSASERAYLGESLNRIVTAVVMDSRGIYASKTPAEADKFGPGLMKSLDQMDAVLAKWQVMVPPEQKAAFDAVVKRSKEFRTFRAETVRLGREVGPDAANAQGNTDENRKNRKDFQAEIDAVVAQDKAELETVEAGLQKFGTTLFYAISSFTLIGVSIGAAFGLILARRSLSNPILALTESMKRLAGGHYDTEIPSLGRADEIGDMAVAVQVFKQNGIEVSRMNANEREMRAQNDDLQARMAEVVAAAAEGDFTRRIDKHFGDPSLDRFASNVDQLLSSVDTGLKQTGAVLQRLAAGDLTQSMTGDFRGAFARLQSDVNDAIVNLRRTLTEIRGTAGEMNGNSEELRSAADDLSKRTEQQAAALEQTSAALDEITAVVKSSTERAQEASSMVTEAKQSAAQSAVVVRDAISAMERIEQASHEISQIINVIDEIAFQTNLLALNAGVEAARAGEAGKGFAVVAQEVRELAQRSANAAKDIKALITKSGDEVAGGVKLVQRTGQALNEIERRVLGINDHIHSIATAAREQATGLNEVNIAVNQMDQVTQRNAAMVEETSAATHRLSEQANGLFSLISRFNIGSETGVRPARTAVPAAPAPQPRVADERAVPKASPARRMMGNIARAFSGSGAAATAAVAVAPSGENWEEF</sequence>
<comment type="caution">
    <text evidence="9">The sequence shown here is derived from an EMBL/GenBank/DDBJ whole genome shotgun (WGS) entry which is preliminary data.</text>
</comment>
<gene>
    <name evidence="9" type="ORF">FNA46_02525</name>
</gene>
<dbReference type="Proteomes" id="UP000316801">
    <property type="component" value="Unassembled WGS sequence"/>
</dbReference>
<dbReference type="InterPro" id="IPR004089">
    <property type="entry name" value="MCPsignal_dom"/>
</dbReference>
<evidence type="ECO:0000313" key="9">
    <source>
        <dbReference type="EMBL" id="TRL42128.1"/>
    </source>
</evidence>
<dbReference type="InterPro" id="IPR003660">
    <property type="entry name" value="HAMP_dom"/>
</dbReference>
<keyword evidence="6" id="KW-1133">Transmembrane helix</keyword>
<dbReference type="EMBL" id="VJMG01000007">
    <property type="protein sequence ID" value="TRL42128.1"/>
    <property type="molecule type" value="Genomic_DNA"/>
</dbReference>
<feature type="region of interest" description="Disordered" evidence="5">
    <location>
        <begin position="372"/>
        <end position="391"/>
    </location>
</feature>
<dbReference type="PROSITE" id="PS50885">
    <property type="entry name" value="HAMP"/>
    <property type="match status" value="2"/>
</dbReference>
<dbReference type="InterPro" id="IPR051310">
    <property type="entry name" value="MCP_chemotaxis"/>
</dbReference>
<dbReference type="GO" id="GO:0006935">
    <property type="term" value="P:chemotaxis"/>
    <property type="evidence" value="ECO:0007669"/>
    <property type="project" value="UniProtKB-KW"/>
</dbReference>
<evidence type="ECO:0000256" key="5">
    <source>
        <dbReference type="SAM" id="MobiDB-lite"/>
    </source>
</evidence>
<keyword evidence="6" id="KW-0812">Transmembrane</keyword>
<dbReference type="SUPFAM" id="SSF158472">
    <property type="entry name" value="HAMP domain-like"/>
    <property type="match status" value="1"/>
</dbReference>
<dbReference type="Gene3D" id="1.10.8.500">
    <property type="entry name" value="HAMP domain in histidine kinase"/>
    <property type="match status" value="1"/>
</dbReference>
<feature type="compositionally biased region" description="Basic and acidic residues" evidence="5">
    <location>
        <begin position="382"/>
        <end position="391"/>
    </location>
</feature>